<evidence type="ECO:0000256" key="11">
    <source>
        <dbReference type="ARBA" id="ARBA00023004"/>
    </source>
</evidence>
<dbReference type="Gene3D" id="1.20.5.1930">
    <property type="match status" value="1"/>
</dbReference>
<evidence type="ECO:0000256" key="2">
    <source>
        <dbReference type="ARBA" id="ARBA00001966"/>
    </source>
</evidence>
<organism evidence="19 20">
    <name type="scientific">Sinosporangium siamense</name>
    <dbReference type="NCBI Taxonomy" id="1367973"/>
    <lineage>
        <taxon>Bacteria</taxon>
        <taxon>Bacillati</taxon>
        <taxon>Actinomycetota</taxon>
        <taxon>Actinomycetes</taxon>
        <taxon>Streptosporangiales</taxon>
        <taxon>Streptosporangiaceae</taxon>
        <taxon>Sinosporangium</taxon>
    </lineage>
</organism>
<feature type="transmembrane region" description="Helical" evidence="17">
    <location>
        <begin position="97"/>
        <end position="117"/>
    </location>
</feature>
<evidence type="ECO:0000259" key="18">
    <source>
        <dbReference type="PROSITE" id="PS50109"/>
    </source>
</evidence>
<dbReference type="SUPFAM" id="SSF55874">
    <property type="entry name" value="ATPase domain of HSP90 chaperone/DNA topoisomerase II/histidine kinase"/>
    <property type="match status" value="1"/>
</dbReference>
<keyword evidence="6" id="KW-0004">4Fe-4S</keyword>
<dbReference type="GO" id="GO:0046872">
    <property type="term" value="F:metal ion binding"/>
    <property type="evidence" value="ECO:0007669"/>
    <property type="project" value="UniProtKB-KW"/>
</dbReference>
<dbReference type="Pfam" id="PF02518">
    <property type="entry name" value="HATPase_c"/>
    <property type="match status" value="1"/>
</dbReference>
<dbReference type="GO" id="GO:0051539">
    <property type="term" value="F:4 iron, 4 sulfur cluster binding"/>
    <property type="evidence" value="ECO:0007669"/>
    <property type="project" value="UniProtKB-KW"/>
</dbReference>
<dbReference type="Pfam" id="PF07730">
    <property type="entry name" value="HisKA_3"/>
    <property type="match status" value="1"/>
</dbReference>
<dbReference type="InterPro" id="IPR011712">
    <property type="entry name" value="Sig_transdc_His_kin_sub3_dim/P"/>
</dbReference>
<dbReference type="PANTHER" id="PTHR24421:SF62">
    <property type="entry name" value="SENSORY TRANSDUCTION HISTIDINE KINASE"/>
    <property type="match status" value="1"/>
</dbReference>
<proteinExistence type="predicted"/>
<evidence type="ECO:0000313" key="20">
    <source>
        <dbReference type="Proteomes" id="UP000606172"/>
    </source>
</evidence>
<dbReference type="PRINTS" id="PR00344">
    <property type="entry name" value="BCTRLSENSOR"/>
</dbReference>
<keyword evidence="10 19" id="KW-0418">Kinase</keyword>
<evidence type="ECO:0000256" key="13">
    <source>
        <dbReference type="ARBA" id="ARBA00023014"/>
    </source>
</evidence>
<comment type="subcellular location">
    <subcellularLocation>
        <location evidence="3">Cytoplasm</location>
    </subcellularLocation>
</comment>
<evidence type="ECO:0000256" key="16">
    <source>
        <dbReference type="SAM" id="Coils"/>
    </source>
</evidence>
<feature type="domain" description="Histidine kinase" evidence="18">
    <location>
        <begin position="277"/>
        <end position="369"/>
    </location>
</feature>
<dbReference type="GO" id="GO:0005737">
    <property type="term" value="C:cytoplasm"/>
    <property type="evidence" value="ECO:0007669"/>
    <property type="project" value="UniProtKB-SubCell"/>
</dbReference>
<comment type="function">
    <text evidence="14">Member of the two-component regulatory system NreB/NreC involved in the control of dissimilatory nitrate/nitrite reduction in response to oxygen. NreB functions as a direct oxygen sensor histidine kinase which is autophosphorylated, in the absence of oxygen, probably at the conserved histidine residue, and transfers its phosphate group probably to a conserved aspartate residue of NreC. NreB/NreC activates the expression of the nitrate (narGHJI) and nitrite (nir) reductase operons, as well as the putative nitrate transporter gene narT.</text>
</comment>
<keyword evidence="7" id="KW-0963">Cytoplasm</keyword>
<evidence type="ECO:0000256" key="3">
    <source>
        <dbReference type="ARBA" id="ARBA00004496"/>
    </source>
</evidence>
<evidence type="ECO:0000256" key="12">
    <source>
        <dbReference type="ARBA" id="ARBA00023012"/>
    </source>
</evidence>
<evidence type="ECO:0000256" key="14">
    <source>
        <dbReference type="ARBA" id="ARBA00024827"/>
    </source>
</evidence>
<dbReference type="AlphaFoldDB" id="A0A919RJH2"/>
<evidence type="ECO:0000256" key="10">
    <source>
        <dbReference type="ARBA" id="ARBA00022777"/>
    </source>
</evidence>
<reference evidence="19" key="1">
    <citation type="submission" date="2021-01" db="EMBL/GenBank/DDBJ databases">
        <title>Whole genome shotgun sequence of Sinosporangium siamense NBRC 109515.</title>
        <authorList>
            <person name="Komaki H."/>
            <person name="Tamura T."/>
        </authorList>
    </citation>
    <scope>NUCLEOTIDE SEQUENCE</scope>
    <source>
        <strain evidence="19">NBRC 109515</strain>
    </source>
</reference>
<dbReference type="RefSeq" id="WP_204029999.1">
    <property type="nucleotide sequence ID" value="NZ_BOOW01000032.1"/>
</dbReference>
<gene>
    <name evidence="19" type="ORF">Ssi02_52170</name>
</gene>
<dbReference type="PANTHER" id="PTHR24421">
    <property type="entry name" value="NITRATE/NITRITE SENSOR PROTEIN NARX-RELATED"/>
    <property type="match status" value="1"/>
</dbReference>
<dbReference type="GO" id="GO:0016020">
    <property type="term" value="C:membrane"/>
    <property type="evidence" value="ECO:0007669"/>
    <property type="project" value="InterPro"/>
</dbReference>
<dbReference type="GO" id="GO:0000155">
    <property type="term" value="F:phosphorelay sensor kinase activity"/>
    <property type="evidence" value="ECO:0007669"/>
    <property type="project" value="InterPro"/>
</dbReference>
<keyword evidence="20" id="KW-1185">Reference proteome</keyword>
<keyword evidence="17" id="KW-0812">Transmembrane</keyword>
<dbReference type="CDD" id="cd16917">
    <property type="entry name" value="HATPase_UhpB-NarQ-NarX-like"/>
    <property type="match status" value="1"/>
</dbReference>
<evidence type="ECO:0000256" key="5">
    <source>
        <dbReference type="ARBA" id="ARBA00017322"/>
    </source>
</evidence>
<dbReference type="InterPro" id="IPR003594">
    <property type="entry name" value="HATPase_dom"/>
</dbReference>
<feature type="transmembrane region" description="Helical" evidence="17">
    <location>
        <begin position="57"/>
        <end position="90"/>
    </location>
</feature>
<comment type="caution">
    <text evidence="19">The sequence shown here is derived from an EMBL/GenBank/DDBJ whole genome shotgun (WGS) entry which is preliminary data.</text>
</comment>
<evidence type="ECO:0000256" key="6">
    <source>
        <dbReference type="ARBA" id="ARBA00022485"/>
    </source>
</evidence>
<keyword evidence="17" id="KW-1133">Transmembrane helix</keyword>
<feature type="transmembrane region" description="Helical" evidence="17">
    <location>
        <begin position="31"/>
        <end position="51"/>
    </location>
</feature>
<evidence type="ECO:0000256" key="4">
    <source>
        <dbReference type="ARBA" id="ARBA00012438"/>
    </source>
</evidence>
<keyword evidence="9" id="KW-0479">Metal-binding</keyword>
<keyword evidence="17" id="KW-0472">Membrane</keyword>
<comment type="cofactor">
    <cofactor evidence="2">
        <name>[4Fe-4S] cluster</name>
        <dbReference type="ChEBI" id="CHEBI:49883"/>
    </cofactor>
</comment>
<keyword evidence="12" id="KW-0902">Two-component regulatory system</keyword>
<feature type="transmembrane region" description="Helical" evidence="17">
    <location>
        <begin position="6"/>
        <end position="24"/>
    </location>
</feature>
<dbReference type="InterPro" id="IPR004358">
    <property type="entry name" value="Sig_transdc_His_kin-like_C"/>
</dbReference>
<evidence type="ECO:0000256" key="7">
    <source>
        <dbReference type="ARBA" id="ARBA00022490"/>
    </source>
</evidence>
<dbReference type="InterPro" id="IPR017205">
    <property type="entry name" value="Sig_transdc_His_kinase_ChrS"/>
</dbReference>
<dbReference type="Proteomes" id="UP000606172">
    <property type="component" value="Unassembled WGS sequence"/>
</dbReference>
<evidence type="ECO:0000256" key="9">
    <source>
        <dbReference type="ARBA" id="ARBA00022723"/>
    </source>
</evidence>
<dbReference type="SMART" id="SM00387">
    <property type="entry name" value="HATPase_c"/>
    <property type="match status" value="1"/>
</dbReference>
<evidence type="ECO:0000256" key="8">
    <source>
        <dbReference type="ARBA" id="ARBA00022679"/>
    </source>
</evidence>
<dbReference type="PIRSF" id="PIRSF037434">
    <property type="entry name" value="STHK_ChrS"/>
    <property type="match status" value="1"/>
</dbReference>
<dbReference type="InterPro" id="IPR036890">
    <property type="entry name" value="HATPase_C_sf"/>
</dbReference>
<feature type="coiled-coil region" evidence="16">
    <location>
        <begin position="143"/>
        <end position="177"/>
    </location>
</feature>
<sequence length="376" mass="40914">MNFERLVHLGFFATLAASIARVTAMNGAIPAYKAALVVLFAVVYLMGMLWAKPGWQRWVWLGALVANFTALSTDTACFSWCAVPLFFVAWNVLPMKYAIPVVAYLTLVAAVVSEINARSNWDPSPALAPVAIAVMSMFNYRRLDRENARRQQLIDDLIRAQDALAESERAAGMLQERVRLSREIHDTLAQGLSSMHMLLSAADQEWADSPEKARAHVRQAAAAARENLAEARRFVHDLTPPALDGRSLPDAIRKIHPQAKLRIEGTPNPLDPATETELLRIAQGALANTVEHAHATTVVITLTYLPDTVTLDICDNGIGFDPTRPRPGRNRGYGLRAIHERAKAMGGTATVDSAPGEGTVVAVCVPIKARGMAAVV</sequence>
<keyword evidence="16" id="KW-0175">Coiled coil</keyword>
<keyword evidence="8" id="KW-0808">Transferase</keyword>
<keyword evidence="11" id="KW-0408">Iron</keyword>
<dbReference type="EMBL" id="BOOW01000032">
    <property type="protein sequence ID" value="GII94986.1"/>
    <property type="molecule type" value="Genomic_DNA"/>
</dbReference>
<evidence type="ECO:0000313" key="19">
    <source>
        <dbReference type="EMBL" id="GII94986.1"/>
    </source>
</evidence>
<keyword evidence="13" id="KW-0411">Iron-sulfur</keyword>
<name>A0A919RJH2_9ACTN</name>
<dbReference type="InterPro" id="IPR050482">
    <property type="entry name" value="Sensor_HK_TwoCompSys"/>
</dbReference>
<protein>
    <recommendedName>
        <fullName evidence="5">Oxygen sensor histidine kinase NreB</fullName>
        <ecNumber evidence="4">2.7.13.3</ecNumber>
    </recommendedName>
    <alternativeName>
        <fullName evidence="15">Nitrogen regulation protein B</fullName>
    </alternativeName>
</protein>
<dbReference type="PROSITE" id="PS50109">
    <property type="entry name" value="HIS_KIN"/>
    <property type="match status" value="1"/>
</dbReference>
<dbReference type="GO" id="GO:0046983">
    <property type="term" value="F:protein dimerization activity"/>
    <property type="evidence" value="ECO:0007669"/>
    <property type="project" value="InterPro"/>
</dbReference>
<dbReference type="Gene3D" id="3.30.565.10">
    <property type="entry name" value="Histidine kinase-like ATPase, C-terminal domain"/>
    <property type="match status" value="1"/>
</dbReference>
<evidence type="ECO:0000256" key="17">
    <source>
        <dbReference type="SAM" id="Phobius"/>
    </source>
</evidence>
<evidence type="ECO:0000256" key="15">
    <source>
        <dbReference type="ARBA" id="ARBA00030800"/>
    </source>
</evidence>
<comment type="catalytic activity">
    <reaction evidence="1">
        <text>ATP + protein L-histidine = ADP + protein N-phospho-L-histidine.</text>
        <dbReference type="EC" id="2.7.13.3"/>
    </reaction>
</comment>
<accession>A0A919RJH2</accession>
<evidence type="ECO:0000256" key="1">
    <source>
        <dbReference type="ARBA" id="ARBA00000085"/>
    </source>
</evidence>
<dbReference type="EC" id="2.7.13.3" evidence="4"/>
<dbReference type="InterPro" id="IPR005467">
    <property type="entry name" value="His_kinase_dom"/>
</dbReference>